<reference evidence="1" key="2">
    <citation type="journal article" date="2022" name="New Phytol.">
        <title>Evolutionary transition to the ectomycorrhizal habit in the genomes of a hyperdiverse lineage of mushroom-forming fungi.</title>
        <authorList>
            <person name="Looney B."/>
            <person name="Miyauchi S."/>
            <person name="Morin E."/>
            <person name="Drula E."/>
            <person name="Courty P.E."/>
            <person name="Kohler A."/>
            <person name="Kuo A."/>
            <person name="LaButti K."/>
            <person name="Pangilinan J."/>
            <person name="Lipzen A."/>
            <person name="Riley R."/>
            <person name="Andreopoulos W."/>
            <person name="He G."/>
            <person name="Johnson J."/>
            <person name="Nolan M."/>
            <person name="Tritt A."/>
            <person name="Barry K.W."/>
            <person name="Grigoriev I.V."/>
            <person name="Nagy L.G."/>
            <person name="Hibbett D."/>
            <person name="Henrissat B."/>
            <person name="Matheny P.B."/>
            <person name="Labbe J."/>
            <person name="Martin F.M."/>
        </authorList>
    </citation>
    <scope>NUCLEOTIDE SEQUENCE</scope>
    <source>
        <strain evidence="1">FP105234-sp</strain>
    </source>
</reference>
<sequence length="1101" mass="124036">MAMREGALAPGTTWKLVRIFDEDTSARTVAGGELGGCGGEVENLWIAGTRMVGRKVAYAHCAVTTAAVTPSHPFSYPVPQSINSLQMQSTHIRLIIARLGRRHKHAQSQDVAPRQVAEQYEYTAPALTTTVALLREIGDIAVGLPYMKGAAGSLLRIIEIKDQINVCRERCREILEDVDRATSLVLNMHTKNKGLDVFPPEILRVLDNLSQNLKDVNIVLSRCHRTSSWGKFQLIFERSELLKLLETSGRRLHNTIEISKTFLILNDPILHNVKAQRSASPIFISATSSRPQIFYGRTTSVDSVLGTILQQSAISARIAILGPGGIGKTAFALEILHNEKLIERFQDYRYFIACNTCTTLELLLLKIAAALNIVQTNCNLKTNILMYFQNNHESKSKFGIIFRGSCPYPFSYSAHYHEGDRTAKKTQKVFHAIADKWDLWAEKIIWEDKGLLLIERHQNHHLTSIEMSIQLSIEYSTRLYPSTILILTIISKLPGGLHLDKIDIYNIIFPDIADIYDGVKYLQQHSLAFCTASKMLQTHQLIRYYCLEHFELTIDQEKALNNYYIDLALTGISKQSLAPYLLQEEENITAILVKCLNQVDVPPIVIEAALQFSNFCINKGISSDQLLGCIYAHKGELIPSLRQLLFSTWGHYLFCKEQFAEAKESYQQLLFLAKEFLDPKHEAEALEHLAQIAYTMGQHDESISLHQEALTIYENIDDKDGQAIIFECLSRMCIFQKDLSSGREYAYKSLSLFQHTGNKSGQGNSWLRLGDILLQESSYTKAEECYTNAGQCFVANSDILGHATSLEYMGDINAAQKKLDAAEFYYLKALQIYKSLDSSSILGNVLLALGKLYYGQQYYDKSIQYYTEALHIYLKDNNSLKQGSALRGLGSVYEAQGHYNDAISTFKMAQQLHSAIKASAAAASDSNHLAYLYHSLGEFQLAEQCWLEALELHHNANSLGELCVDRHQYDEAIKYYQNVIDMADSGHTFLSKGIALEGLGHVYDCQGVFEHSIEVLREALNEFQKLKHIEGQLSVLNKLQVLYTKTNDLVKADQCNKLTFDISHVKLLYGIEAEKDTSDYMQLVNLIEDGESRKIKIVIGQ</sequence>
<accession>A0ACB8RRY2</accession>
<keyword evidence="2" id="KW-1185">Reference proteome</keyword>
<evidence type="ECO:0000313" key="2">
    <source>
        <dbReference type="Proteomes" id="UP000814033"/>
    </source>
</evidence>
<comment type="caution">
    <text evidence="1">The sequence shown here is derived from an EMBL/GenBank/DDBJ whole genome shotgun (WGS) entry which is preliminary data.</text>
</comment>
<name>A0ACB8RRY2_9AGAM</name>
<evidence type="ECO:0000313" key="1">
    <source>
        <dbReference type="EMBL" id="KAI0046396.1"/>
    </source>
</evidence>
<organism evidence="1 2">
    <name type="scientific">Auriscalpium vulgare</name>
    <dbReference type="NCBI Taxonomy" id="40419"/>
    <lineage>
        <taxon>Eukaryota</taxon>
        <taxon>Fungi</taxon>
        <taxon>Dikarya</taxon>
        <taxon>Basidiomycota</taxon>
        <taxon>Agaricomycotina</taxon>
        <taxon>Agaricomycetes</taxon>
        <taxon>Russulales</taxon>
        <taxon>Auriscalpiaceae</taxon>
        <taxon>Auriscalpium</taxon>
    </lineage>
</organism>
<protein>
    <submittedName>
        <fullName evidence="1">TPR-like protein</fullName>
    </submittedName>
</protein>
<proteinExistence type="predicted"/>
<reference evidence="1" key="1">
    <citation type="submission" date="2021-02" db="EMBL/GenBank/DDBJ databases">
        <authorList>
            <consortium name="DOE Joint Genome Institute"/>
            <person name="Ahrendt S."/>
            <person name="Looney B.P."/>
            <person name="Miyauchi S."/>
            <person name="Morin E."/>
            <person name="Drula E."/>
            <person name="Courty P.E."/>
            <person name="Chicoki N."/>
            <person name="Fauchery L."/>
            <person name="Kohler A."/>
            <person name="Kuo A."/>
            <person name="Labutti K."/>
            <person name="Pangilinan J."/>
            <person name="Lipzen A."/>
            <person name="Riley R."/>
            <person name="Andreopoulos W."/>
            <person name="He G."/>
            <person name="Johnson J."/>
            <person name="Barry K.W."/>
            <person name="Grigoriev I.V."/>
            <person name="Nagy L."/>
            <person name="Hibbett D."/>
            <person name="Henrissat B."/>
            <person name="Matheny P.B."/>
            <person name="Labbe J."/>
            <person name="Martin F."/>
        </authorList>
    </citation>
    <scope>NUCLEOTIDE SEQUENCE</scope>
    <source>
        <strain evidence="1">FP105234-sp</strain>
    </source>
</reference>
<dbReference type="EMBL" id="MU275926">
    <property type="protein sequence ID" value="KAI0046396.1"/>
    <property type="molecule type" value="Genomic_DNA"/>
</dbReference>
<dbReference type="Proteomes" id="UP000814033">
    <property type="component" value="Unassembled WGS sequence"/>
</dbReference>
<gene>
    <name evidence="1" type="ORF">FA95DRAFT_1573161</name>
</gene>